<dbReference type="InterPro" id="IPR011009">
    <property type="entry name" value="Kinase-like_dom_sf"/>
</dbReference>
<evidence type="ECO:0000256" key="3">
    <source>
        <dbReference type="ARBA" id="ARBA00022679"/>
    </source>
</evidence>
<dbReference type="Gene3D" id="1.10.510.10">
    <property type="entry name" value="Transferase(Phosphotransferase) domain 1"/>
    <property type="match status" value="1"/>
</dbReference>
<dbReference type="EMBL" id="BLLK01000062">
    <property type="protein sequence ID" value="GFH59284.1"/>
    <property type="molecule type" value="Genomic_DNA"/>
</dbReference>
<dbReference type="Pfam" id="PF00069">
    <property type="entry name" value="Pkinase"/>
    <property type="match status" value="1"/>
</dbReference>
<dbReference type="SMART" id="SM00220">
    <property type="entry name" value="S_TKc"/>
    <property type="match status" value="1"/>
</dbReference>
<dbReference type="PROSITE" id="PS50222">
    <property type="entry name" value="EF_HAND_2"/>
    <property type="match status" value="1"/>
</dbReference>
<dbReference type="Gene3D" id="1.10.238.10">
    <property type="entry name" value="EF-hand"/>
    <property type="match status" value="2"/>
</dbReference>
<keyword evidence="2" id="KW-0723">Serine/threonine-protein kinase</keyword>
<dbReference type="CDD" id="cd05117">
    <property type="entry name" value="STKc_CAMK"/>
    <property type="match status" value="1"/>
</dbReference>
<evidence type="ECO:0000259" key="10">
    <source>
        <dbReference type="PROSITE" id="PS50011"/>
    </source>
</evidence>
<proteinExistence type="inferred from homology"/>
<evidence type="ECO:0000256" key="1">
    <source>
        <dbReference type="ARBA" id="ARBA00001946"/>
    </source>
</evidence>
<reference evidence="12 13" key="1">
    <citation type="journal article" date="2021" name="Sci. Rep.">
        <title>The genome of the diatom Chaetoceros tenuissimus carries an ancient integrated fragment of an extant virus.</title>
        <authorList>
            <person name="Hongo Y."/>
            <person name="Kimura K."/>
            <person name="Takaki Y."/>
            <person name="Yoshida Y."/>
            <person name="Baba S."/>
            <person name="Kobayashi G."/>
            <person name="Nagasaki K."/>
            <person name="Hano T."/>
            <person name="Tomaru Y."/>
        </authorList>
    </citation>
    <scope>NUCLEOTIDE SEQUENCE [LARGE SCALE GENOMIC DNA]</scope>
    <source>
        <strain evidence="12 13">NIES-3715</strain>
    </source>
</reference>
<evidence type="ECO:0000259" key="11">
    <source>
        <dbReference type="PROSITE" id="PS50222"/>
    </source>
</evidence>
<accession>A0AAD3HDJ8</accession>
<dbReference type="FunFam" id="3.30.200.20:FF:000880">
    <property type="entry name" value="Predicted protein"/>
    <property type="match status" value="1"/>
</dbReference>
<evidence type="ECO:0000256" key="4">
    <source>
        <dbReference type="ARBA" id="ARBA00022741"/>
    </source>
</evidence>
<dbReference type="GO" id="GO:0005509">
    <property type="term" value="F:calcium ion binding"/>
    <property type="evidence" value="ECO:0007669"/>
    <property type="project" value="InterPro"/>
</dbReference>
<feature type="domain" description="EF-hand" evidence="11">
    <location>
        <begin position="392"/>
        <end position="427"/>
    </location>
</feature>
<keyword evidence="6 8" id="KW-0067">ATP-binding</keyword>
<dbReference type="PROSITE" id="PS00108">
    <property type="entry name" value="PROTEIN_KINASE_ST"/>
    <property type="match status" value="1"/>
</dbReference>
<keyword evidence="5" id="KW-0418">Kinase</keyword>
<keyword evidence="4 8" id="KW-0547">Nucleotide-binding</keyword>
<dbReference type="InterPro" id="IPR008271">
    <property type="entry name" value="Ser/Thr_kinase_AS"/>
</dbReference>
<dbReference type="GO" id="GO:0005524">
    <property type="term" value="F:ATP binding"/>
    <property type="evidence" value="ECO:0007669"/>
    <property type="project" value="UniProtKB-UniRule"/>
</dbReference>
<feature type="region of interest" description="Disordered" evidence="9">
    <location>
        <begin position="1"/>
        <end position="55"/>
    </location>
</feature>
<sequence>MGNESSSLRKSRSKKKNQNHSSENSAPNGKKDETSRKNKKSAPKMELSADTFSRQVPSRRSYVNDKYDPVMITDELSNVKERYHINPKEIGHGHYGVVRKCMDRKTKEWFAIKSIRKSKVNKIEVLKREIEILKEVNHPNIIRLIEVHEDTKYLHLITELCTGGELFDRIIAKTQSPEGHFSEKDAANLIRCILDAIAYCHDEKQIVHRDLKPENFLFASNADDAPVKIIDFGLSRHEVNPGSLMKTKVGTPYYVAPEVLKRKYTKSCDIWSIGVITYILLCGYPPFYGDSDNQIFDSVRAGKFDFPSPEWDSVSDDAKDFICALLKKNPSDRLTASQALQHSWITVYANNTDPRADLRHGKRRSQLFTQYMGMQKLKKAALGYIATHLTPAEVGNLGEIFKSINLDKDGSMSLKDLDSALTAENFSPDLLQRLRNLREDLSLTGDERLNWKDFLAAMMDKSLLMKEDKIRMAFDHFRKVPDNTIDKAELISVLGGEVATKEIIDLEKIDGDQISYEDFKGVLTGSFTENALES</sequence>
<evidence type="ECO:0000256" key="9">
    <source>
        <dbReference type="SAM" id="MobiDB-lite"/>
    </source>
</evidence>
<evidence type="ECO:0000313" key="13">
    <source>
        <dbReference type="Proteomes" id="UP001054902"/>
    </source>
</evidence>
<comment type="similarity">
    <text evidence="7">Belongs to the protein kinase superfamily. Ser/Thr protein kinase family. CDPK subfamily.</text>
</comment>
<dbReference type="InterPro" id="IPR002048">
    <property type="entry name" value="EF_hand_dom"/>
</dbReference>
<comment type="caution">
    <text evidence="12">The sequence shown here is derived from an EMBL/GenBank/DDBJ whole genome shotgun (WGS) entry which is preliminary data.</text>
</comment>
<dbReference type="GO" id="GO:0004674">
    <property type="term" value="F:protein serine/threonine kinase activity"/>
    <property type="evidence" value="ECO:0007669"/>
    <property type="project" value="UniProtKB-KW"/>
</dbReference>
<evidence type="ECO:0000256" key="6">
    <source>
        <dbReference type="ARBA" id="ARBA00022840"/>
    </source>
</evidence>
<dbReference type="SUPFAM" id="SSF47473">
    <property type="entry name" value="EF-hand"/>
    <property type="match status" value="1"/>
</dbReference>
<gene>
    <name evidence="12" type="ORF">CTEN210_15760</name>
</gene>
<dbReference type="PROSITE" id="PS50011">
    <property type="entry name" value="PROTEIN_KINASE_DOM"/>
    <property type="match status" value="1"/>
</dbReference>
<evidence type="ECO:0000256" key="8">
    <source>
        <dbReference type="PROSITE-ProRule" id="PRU10141"/>
    </source>
</evidence>
<evidence type="ECO:0000256" key="7">
    <source>
        <dbReference type="ARBA" id="ARBA00024334"/>
    </source>
</evidence>
<evidence type="ECO:0000256" key="2">
    <source>
        <dbReference type="ARBA" id="ARBA00022527"/>
    </source>
</evidence>
<dbReference type="Proteomes" id="UP001054902">
    <property type="component" value="Unassembled WGS sequence"/>
</dbReference>
<feature type="binding site" evidence="8">
    <location>
        <position position="117"/>
    </location>
    <ligand>
        <name>ATP</name>
        <dbReference type="ChEBI" id="CHEBI:30616"/>
    </ligand>
</feature>
<dbReference type="AlphaFoldDB" id="A0AAD3HDJ8"/>
<protein>
    <recommendedName>
        <fullName evidence="14">Calmodulin</fullName>
    </recommendedName>
</protein>
<evidence type="ECO:0000256" key="5">
    <source>
        <dbReference type="ARBA" id="ARBA00022777"/>
    </source>
</evidence>
<evidence type="ECO:0000313" key="12">
    <source>
        <dbReference type="EMBL" id="GFH59284.1"/>
    </source>
</evidence>
<dbReference type="InterPro" id="IPR011992">
    <property type="entry name" value="EF-hand-dom_pair"/>
</dbReference>
<comment type="cofactor">
    <cofactor evidence="1">
        <name>Mg(2+)</name>
        <dbReference type="ChEBI" id="CHEBI:18420"/>
    </cofactor>
</comment>
<dbReference type="InterPro" id="IPR017441">
    <property type="entry name" value="Protein_kinase_ATP_BS"/>
</dbReference>
<dbReference type="PROSITE" id="PS00107">
    <property type="entry name" value="PROTEIN_KINASE_ATP"/>
    <property type="match status" value="1"/>
</dbReference>
<dbReference type="SUPFAM" id="SSF56112">
    <property type="entry name" value="Protein kinase-like (PK-like)"/>
    <property type="match status" value="1"/>
</dbReference>
<keyword evidence="3" id="KW-0808">Transferase</keyword>
<dbReference type="PANTHER" id="PTHR24349">
    <property type="entry name" value="SERINE/THREONINE-PROTEIN KINASE"/>
    <property type="match status" value="1"/>
</dbReference>
<organism evidence="12 13">
    <name type="scientific">Chaetoceros tenuissimus</name>
    <dbReference type="NCBI Taxonomy" id="426638"/>
    <lineage>
        <taxon>Eukaryota</taxon>
        <taxon>Sar</taxon>
        <taxon>Stramenopiles</taxon>
        <taxon>Ochrophyta</taxon>
        <taxon>Bacillariophyta</taxon>
        <taxon>Coscinodiscophyceae</taxon>
        <taxon>Chaetocerotophycidae</taxon>
        <taxon>Chaetocerotales</taxon>
        <taxon>Chaetocerotaceae</taxon>
        <taxon>Chaetoceros</taxon>
    </lineage>
</organism>
<keyword evidence="13" id="KW-1185">Reference proteome</keyword>
<dbReference type="Gene3D" id="3.30.200.20">
    <property type="entry name" value="Phosphorylase Kinase, domain 1"/>
    <property type="match status" value="1"/>
</dbReference>
<evidence type="ECO:0008006" key="14">
    <source>
        <dbReference type="Google" id="ProtNLM"/>
    </source>
</evidence>
<feature type="compositionally biased region" description="Basic residues" evidence="9">
    <location>
        <begin position="9"/>
        <end position="18"/>
    </location>
</feature>
<dbReference type="InterPro" id="IPR000719">
    <property type="entry name" value="Prot_kinase_dom"/>
</dbReference>
<feature type="domain" description="Protein kinase" evidence="10">
    <location>
        <begin position="84"/>
        <end position="345"/>
    </location>
</feature>
<dbReference type="InterPro" id="IPR050205">
    <property type="entry name" value="CDPK_Ser/Thr_kinases"/>
</dbReference>
<dbReference type="FunFam" id="1.10.510.10:FF:000475">
    <property type="entry name" value="Calcium-dependent protein kinase 5"/>
    <property type="match status" value="1"/>
</dbReference>
<name>A0AAD3HDJ8_9STRA</name>